<protein>
    <submittedName>
        <fullName evidence="2">Uncharacterized protein</fullName>
    </submittedName>
</protein>
<name>A0AAV9XIT5_9PEZI</name>
<dbReference type="AlphaFoldDB" id="A0AAV9XIT5"/>
<organism evidence="2 3">
    <name type="scientific">Orbilia ellipsospora</name>
    <dbReference type="NCBI Taxonomy" id="2528407"/>
    <lineage>
        <taxon>Eukaryota</taxon>
        <taxon>Fungi</taxon>
        <taxon>Dikarya</taxon>
        <taxon>Ascomycota</taxon>
        <taxon>Pezizomycotina</taxon>
        <taxon>Orbiliomycetes</taxon>
        <taxon>Orbiliales</taxon>
        <taxon>Orbiliaceae</taxon>
        <taxon>Orbilia</taxon>
    </lineage>
</organism>
<feature type="region of interest" description="Disordered" evidence="1">
    <location>
        <begin position="1"/>
        <end position="44"/>
    </location>
</feature>
<accession>A0AAV9XIT5</accession>
<reference evidence="2 3" key="1">
    <citation type="submission" date="2019-10" db="EMBL/GenBank/DDBJ databases">
        <authorList>
            <person name="Palmer J.M."/>
        </authorList>
    </citation>
    <scope>NUCLEOTIDE SEQUENCE [LARGE SCALE GENOMIC DNA]</scope>
    <source>
        <strain evidence="2 3">TWF694</strain>
    </source>
</reference>
<evidence type="ECO:0000256" key="1">
    <source>
        <dbReference type="SAM" id="MobiDB-lite"/>
    </source>
</evidence>
<proteinExistence type="predicted"/>
<sequence>MKSQQIASVIYSPQRHRNSSYPGYNDNYNNNGSSSSLSQSHSSYPYHRSNSVSFRMDSTSTSRIGDIADGGLGYTTGSGPYDDDFMDSQRGMLMRTPVDGAIEDVDLNKERFEREELKLLRDRDQKLRNALCVLRFTNRTLNIFLRLYDDTKDHKISSGRPGTPPYITAWPKKPYVRPIFVWVLV</sequence>
<evidence type="ECO:0000313" key="2">
    <source>
        <dbReference type="EMBL" id="KAK6541710.1"/>
    </source>
</evidence>
<comment type="caution">
    <text evidence="2">The sequence shown here is derived from an EMBL/GenBank/DDBJ whole genome shotgun (WGS) entry which is preliminary data.</text>
</comment>
<dbReference type="EMBL" id="JAVHJO010000003">
    <property type="protein sequence ID" value="KAK6541710.1"/>
    <property type="molecule type" value="Genomic_DNA"/>
</dbReference>
<gene>
    <name evidence="2" type="ORF">TWF694_007503</name>
</gene>
<evidence type="ECO:0000313" key="3">
    <source>
        <dbReference type="Proteomes" id="UP001365542"/>
    </source>
</evidence>
<feature type="compositionally biased region" description="Low complexity" evidence="1">
    <location>
        <begin position="19"/>
        <end position="44"/>
    </location>
</feature>
<keyword evidence="3" id="KW-1185">Reference proteome</keyword>
<dbReference type="Proteomes" id="UP001365542">
    <property type="component" value="Unassembled WGS sequence"/>
</dbReference>